<protein>
    <submittedName>
        <fullName evidence="2">Uncharacterized protein</fullName>
    </submittedName>
</protein>
<keyword evidence="3" id="KW-1185">Reference proteome</keyword>
<accession>A0A8J3GDF4</accession>
<reference evidence="2" key="2">
    <citation type="submission" date="2020-09" db="EMBL/GenBank/DDBJ databases">
        <authorList>
            <person name="Sun Q."/>
            <person name="Kim S."/>
        </authorList>
    </citation>
    <scope>NUCLEOTIDE SEQUENCE</scope>
    <source>
        <strain evidence="2">KCTC 12870</strain>
    </source>
</reference>
<organism evidence="2 3">
    <name type="scientific">Cerasicoccus arenae</name>
    <dbReference type="NCBI Taxonomy" id="424488"/>
    <lineage>
        <taxon>Bacteria</taxon>
        <taxon>Pseudomonadati</taxon>
        <taxon>Verrucomicrobiota</taxon>
        <taxon>Opitutia</taxon>
        <taxon>Puniceicoccales</taxon>
        <taxon>Cerasicoccaceae</taxon>
        <taxon>Cerasicoccus</taxon>
    </lineage>
</organism>
<sequence length="214" mass="23503">MSFGLHHALREVRQLKRHILTKQRFKGYSGRARALGGCAALAAALILRGEYINADLPSLLSIWGAVLALGLSLNYGALVYWFLYDEEVGRDWHSLKPALEVLPAFAVGALATVACIQQGCVELLPGLWMSLYGLANLASRHVLPHKISWIGGWYIAAGGACLLWPVWAWTQPLAMGGVFFVGEWLGGLVLHNDEAEGRTVWSFFGLPNLSQNYE</sequence>
<dbReference type="RefSeq" id="WP_189514019.1">
    <property type="nucleotide sequence ID" value="NZ_BMXG01000009.1"/>
</dbReference>
<feature type="transmembrane region" description="Helical" evidence="1">
    <location>
        <begin position="147"/>
        <end position="167"/>
    </location>
</feature>
<feature type="transmembrane region" description="Helical" evidence="1">
    <location>
        <begin position="30"/>
        <end position="47"/>
    </location>
</feature>
<gene>
    <name evidence="2" type="ORF">GCM10007047_16880</name>
</gene>
<proteinExistence type="predicted"/>
<comment type="caution">
    <text evidence="2">The sequence shown here is derived from an EMBL/GenBank/DDBJ whole genome shotgun (WGS) entry which is preliminary data.</text>
</comment>
<evidence type="ECO:0000313" key="2">
    <source>
        <dbReference type="EMBL" id="GHC01092.1"/>
    </source>
</evidence>
<name>A0A8J3GDF4_9BACT</name>
<feature type="transmembrane region" description="Helical" evidence="1">
    <location>
        <begin position="59"/>
        <end position="84"/>
    </location>
</feature>
<evidence type="ECO:0000256" key="1">
    <source>
        <dbReference type="SAM" id="Phobius"/>
    </source>
</evidence>
<keyword evidence="1" id="KW-1133">Transmembrane helix</keyword>
<keyword evidence="1" id="KW-0812">Transmembrane</keyword>
<dbReference type="EMBL" id="BMXG01000009">
    <property type="protein sequence ID" value="GHC01092.1"/>
    <property type="molecule type" value="Genomic_DNA"/>
</dbReference>
<keyword evidence="1" id="KW-0472">Membrane</keyword>
<dbReference type="Proteomes" id="UP000642829">
    <property type="component" value="Unassembled WGS sequence"/>
</dbReference>
<reference evidence="2" key="1">
    <citation type="journal article" date="2014" name="Int. J. Syst. Evol. Microbiol.">
        <title>Complete genome sequence of Corynebacterium casei LMG S-19264T (=DSM 44701T), isolated from a smear-ripened cheese.</title>
        <authorList>
            <consortium name="US DOE Joint Genome Institute (JGI-PGF)"/>
            <person name="Walter F."/>
            <person name="Albersmeier A."/>
            <person name="Kalinowski J."/>
            <person name="Ruckert C."/>
        </authorList>
    </citation>
    <scope>NUCLEOTIDE SEQUENCE</scope>
    <source>
        <strain evidence="2">KCTC 12870</strain>
    </source>
</reference>
<evidence type="ECO:0000313" key="3">
    <source>
        <dbReference type="Proteomes" id="UP000642829"/>
    </source>
</evidence>
<dbReference type="AlphaFoldDB" id="A0A8J3GDF4"/>